<dbReference type="EMBL" id="MHMH01000004">
    <property type="protein sequence ID" value="OGZ24827.1"/>
    <property type="molecule type" value="Genomic_DNA"/>
</dbReference>
<comment type="caution">
    <text evidence="1">The sequence shown here is derived from an EMBL/GenBank/DDBJ whole genome shotgun (WGS) entry which is preliminary data.</text>
</comment>
<dbReference type="STRING" id="1801672.A2896_00385"/>
<accession>A0A1G2EGD3</accession>
<dbReference type="AlphaFoldDB" id="A0A1G2EGD3"/>
<sequence length="74" mass="8302">MSAAVRICWWLMIVPRVEKLSLRTGKGYPLSHTPSMKKSIVMIVGLDRVNITMWAVTWRDVLDAVDSSSLANAK</sequence>
<reference evidence="1 2" key="1">
    <citation type="journal article" date="2016" name="Nat. Commun.">
        <title>Thousands of microbial genomes shed light on interconnected biogeochemical processes in an aquifer system.</title>
        <authorList>
            <person name="Anantharaman K."/>
            <person name="Brown C.T."/>
            <person name="Hug L.A."/>
            <person name="Sharon I."/>
            <person name="Castelle C.J."/>
            <person name="Probst A.J."/>
            <person name="Thomas B.C."/>
            <person name="Singh A."/>
            <person name="Wilkins M.J."/>
            <person name="Karaoz U."/>
            <person name="Brodie E.L."/>
            <person name="Williams K.H."/>
            <person name="Hubbard S.S."/>
            <person name="Banfield J.F."/>
        </authorList>
    </citation>
    <scope>NUCLEOTIDE SEQUENCE [LARGE SCALE GENOMIC DNA]</scope>
</reference>
<proteinExistence type="predicted"/>
<name>A0A1G2EGD3_9BACT</name>
<gene>
    <name evidence="1" type="ORF">A2896_00385</name>
</gene>
<evidence type="ECO:0000313" key="1">
    <source>
        <dbReference type="EMBL" id="OGZ24827.1"/>
    </source>
</evidence>
<evidence type="ECO:0000313" key="2">
    <source>
        <dbReference type="Proteomes" id="UP000178647"/>
    </source>
</evidence>
<organism evidence="1 2">
    <name type="scientific">Candidatus Nealsonbacteria bacterium RIFCSPLOWO2_01_FULL_43_32</name>
    <dbReference type="NCBI Taxonomy" id="1801672"/>
    <lineage>
        <taxon>Bacteria</taxon>
        <taxon>Candidatus Nealsoniibacteriota</taxon>
    </lineage>
</organism>
<dbReference type="Proteomes" id="UP000178647">
    <property type="component" value="Unassembled WGS sequence"/>
</dbReference>
<protein>
    <submittedName>
        <fullName evidence="1">Uncharacterized protein</fullName>
    </submittedName>
</protein>